<dbReference type="AlphaFoldDB" id="D7FNY0"/>
<dbReference type="Proteomes" id="UP000002630">
    <property type="component" value="Linkage Group LG04"/>
</dbReference>
<sequence>MTRVVLQHHAAAAARLFLRRAAAVNSSHLRPSSPTGASISQQQARTLHYTRCRSLSGSDKASTTSSSDDKDADATAQRAPNTGTPPAAGGIFGNLPARTAAARAGRGCLIALPLAGIGFSAWTCVTDYRRVRHELKLARVGLALAEMSYQRDAGRKGDGGGGGGDANSATRPTFDASPARSFSVALVADAGVLGFHLLAAYGLWHGWDPDPIVNAEIGNLVAAVVSTGGGLRGEYLAANRNAAEALARGGGGTPPSARGDGGGESSGGGSHENTV</sequence>
<organism evidence="2 3">
    <name type="scientific">Ectocarpus siliculosus</name>
    <name type="common">Brown alga</name>
    <name type="synonym">Conferva siliculosa</name>
    <dbReference type="NCBI Taxonomy" id="2880"/>
    <lineage>
        <taxon>Eukaryota</taxon>
        <taxon>Sar</taxon>
        <taxon>Stramenopiles</taxon>
        <taxon>Ochrophyta</taxon>
        <taxon>PX clade</taxon>
        <taxon>Phaeophyceae</taxon>
        <taxon>Ectocarpales</taxon>
        <taxon>Ectocarpaceae</taxon>
        <taxon>Ectocarpus</taxon>
    </lineage>
</organism>
<feature type="compositionally biased region" description="Gly residues" evidence="1">
    <location>
        <begin position="248"/>
        <end position="275"/>
    </location>
</feature>
<accession>D7FNY0</accession>
<name>D7FNY0_ECTSI</name>
<feature type="region of interest" description="Disordered" evidence="1">
    <location>
        <begin position="246"/>
        <end position="275"/>
    </location>
</feature>
<keyword evidence="3" id="KW-1185">Reference proteome</keyword>
<feature type="region of interest" description="Disordered" evidence="1">
    <location>
        <begin position="53"/>
        <end position="92"/>
    </location>
</feature>
<dbReference type="EMBL" id="FN648312">
    <property type="protein sequence ID" value="CBJ30249.1"/>
    <property type="molecule type" value="Genomic_DNA"/>
</dbReference>
<protein>
    <submittedName>
        <fullName evidence="2">Uncharacterized protein</fullName>
    </submittedName>
</protein>
<evidence type="ECO:0000313" key="2">
    <source>
        <dbReference type="EMBL" id="CBJ30249.1"/>
    </source>
</evidence>
<proteinExistence type="predicted"/>
<evidence type="ECO:0000256" key="1">
    <source>
        <dbReference type="SAM" id="MobiDB-lite"/>
    </source>
</evidence>
<gene>
    <name evidence="2" type="ORF">Esi_0183_0032</name>
</gene>
<dbReference type="OrthoDB" id="10388872at2759"/>
<dbReference type="InParanoid" id="D7FNY0"/>
<reference evidence="2 3" key="1">
    <citation type="journal article" date="2010" name="Nature">
        <title>The Ectocarpus genome and the independent evolution of multicellularity in brown algae.</title>
        <authorList>
            <person name="Cock J.M."/>
            <person name="Sterck L."/>
            <person name="Rouze P."/>
            <person name="Scornet D."/>
            <person name="Allen A.E."/>
            <person name="Amoutzias G."/>
            <person name="Anthouard V."/>
            <person name="Artiguenave F."/>
            <person name="Aury J.M."/>
            <person name="Badger J.H."/>
            <person name="Beszteri B."/>
            <person name="Billiau K."/>
            <person name="Bonnet E."/>
            <person name="Bothwell J.H."/>
            <person name="Bowler C."/>
            <person name="Boyen C."/>
            <person name="Brownlee C."/>
            <person name="Carrano C.J."/>
            <person name="Charrier B."/>
            <person name="Cho G.Y."/>
            <person name="Coelho S.M."/>
            <person name="Collen J."/>
            <person name="Corre E."/>
            <person name="Da Silva C."/>
            <person name="Delage L."/>
            <person name="Delaroque N."/>
            <person name="Dittami S.M."/>
            <person name="Doulbeau S."/>
            <person name="Elias M."/>
            <person name="Farnham G."/>
            <person name="Gachon C.M."/>
            <person name="Gschloessl B."/>
            <person name="Heesch S."/>
            <person name="Jabbari K."/>
            <person name="Jubin C."/>
            <person name="Kawai H."/>
            <person name="Kimura K."/>
            <person name="Kloareg B."/>
            <person name="Kupper F.C."/>
            <person name="Lang D."/>
            <person name="Le Bail A."/>
            <person name="Leblanc C."/>
            <person name="Lerouge P."/>
            <person name="Lohr M."/>
            <person name="Lopez P.J."/>
            <person name="Martens C."/>
            <person name="Maumus F."/>
            <person name="Michel G."/>
            <person name="Miranda-Saavedra D."/>
            <person name="Morales J."/>
            <person name="Moreau H."/>
            <person name="Motomura T."/>
            <person name="Nagasato C."/>
            <person name="Napoli C.A."/>
            <person name="Nelson D.R."/>
            <person name="Nyvall-Collen P."/>
            <person name="Peters A.F."/>
            <person name="Pommier C."/>
            <person name="Potin P."/>
            <person name="Poulain J."/>
            <person name="Quesneville H."/>
            <person name="Read B."/>
            <person name="Rensing S.A."/>
            <person name="Ritter A."/>
            <person name="Rousvoal S."/>
            <person name="Samanta M."/>
            <person name="Samson G."/>
            <person name="Schroeder D.C."/>
            <person name="Segurens B."/>
            <person name="Strittmatter M."/>
            <person name="Tonon T."/>
            <person name="Tregear J.W."/>
            <person name="Valentin K."/>
            <person name="von Dassow P."/>
            <person name="Yamagishi T."/>
            <person name="Van de Peer Y."/>
            <person name="Wincker P."/>
        </authorList>
    </citation>
    <scope>NUCLEOTIDE SEQUENCE [LARGE SCALE GENOMIC DNA]</scope>
    <source>
        <strain evidence="3">Ec32 / CCAP1310/4</strain>
    </source>
</reference>
<dbReference type="EMBL" id="FN649729">
    <property type="protein sequence ID" value="CBJ30249.1"/>
    <property type="molecule type" value="Genomic_DNA"/>
</dbReference>
<feature type="region of interest" description="Disordered" evidence="1">
    <location>
        <begin position="153"/>
        <end position="172"/>
    </location>
</feature>
<evidence type="ECO:0000313" key="3">
    <source>
        <dbReference type="Proteomes" id="UP000002630"/>
    </source>
</evidence>